<dbReference type="Proteomes" id="UP000215914">
    <property type="component" value="Unassembled WGS sequence"/>
</dbReference>
<protein>
    <submittedName>
        <fullName evidence="1">Uncharacterized protein</fullName>
    </submittedName>
</protein>
<dbReference type="Gramene" id="mRNA:HanXRQr2_Chr04g0150711">
    <property type="protein sequence ID" value="mRNA:HanXRQr2_Chr04g0150711"/>
    <property type="gene ID" value="HanXRQr2_Chr04g0150711"/>
</dbReference>
<name>A0A9K3J5P0_HELAN</name>
<keyword evidence="2" id="KW-1185">Reference proteome</keyword>
<comment type="caution">
    <text evidence="1">The sequence shown here is derived from an EMBL/GenBank/DDBJ whole genome shotgun (WGS) entry which is preliminary data.</text>
</comment>
<evidence type="ECO:0000313" key="2">
    <source>
        <dbReference type="Proteomes" id="UP000215914"/>
    </source>
</evidence>
<evidence type="ECO:0000313" key="1">
    <source>
        <dbReference type="EMBL" id="KAF5808893.1"/>
    </source>
</evidence>
<sequence length="51" mass="5903">MNVARESLNDEQRTIVAPRLRLRHSKTNLAAREMGVPYCCAYPAEEFMAEY</sequence>
<proteinExistence type="predicted"/>
<dbReference type="AlphaFoldDB" id="A0A9K3J5P0"/>
<reference evidence="1" key="1">
    <citation type="journal article" date="2017" name="Nature">
        <title>The sunflower genome provides insights into oil metabolism, flowering and Asterid evolution.</title>
        <authorList>
            <person name="Badouin H."/>
            <person name="Gouzy J."/>
            <person name="Grassa C.J."/>
            <person name="Murat F."/>
            <person name="Staton S.E."/>
            <person name="Cottret L."/>
            <person name="Lelandais-Briere C."/>
            <person name="Owens G.L."/>
            <person name="Carrere S."/>
            <person name="Mayjonade B."/>
            <person name="Legrand L."/>
            <person name="Gill N."/>
            <person name="Kane N.C."/>
            <person name="Bowers J.E."/>
            <person name="Hubner S."/>
            <person name="Bellec A."/>
            <person name="Berard A."/>
            <person name="Berges H."/>
            <person name="Blanchet N."/>
            <person name="Boniface M.C."/>
            <person name="Brunel D."/>
            <person name="Catrice O."/>
            <person name="Chaidir N."/>
            <person name="Claudel C."/>
            <person name="Donnadieu C."/>
            <person name="Faraut T."/>
            <person name="Fievet G."/>
            <person name="Helmstetter N."/>
            <person name="King M."/>
            <person name="Knapp S.J."/>
            <person name="Lai Z."/>
            <person name="Le Paslier M.C."/>
            <person name="Lippi Y."/>
            <person name="Lorenzon L."/>
            <person name="Mandel J.R."/>
            <person name="Marage G."/>
            <person name="Marchand G."/>
            <person name="Marquand E."/>
            <person name="Bret-Mestries E."/>
            <person name="Morien E."/>
            <person name="Nambeesan S."/>
            <person name="Nguyen T."/>
            <person name="Pegot-Espagnet P."/>
            <person name="Pouilly N."/>
            <person name="Raftis F."/>
            <person name="Sallet E."/>
            <person name="Schiex T."/>
            <person name="Thomas J."/>
            <person name="Vandecasteele C."/>
            <person name="Vares D."/>
            <person name="Vear F."/>
            <person name="Vautrin S."/>
            <person name="Crespi M."/>
            <person name="Mangin B."/>
            <person name="Burke J.M."/>
            <person name="Salse J."/>
            <person name="Munos S."/>
            <person name="Vincourt P."/>
            <person name="Rieseberg L.H."/>
            <person name="Langlade N.B."/>
        </authorList>
    </citation>
    <scope>NUCLEOTIDE SEQUENCE</scope>
    <source>
        <tissue evidence="1">Leaves</tissue>
    </source>
</reference>
<gene>
    <name evidence="1" type="ORF">HanXRQr2_Chr04g0150711</name>
</gene>
<reference evidence="1" key="2">
    <citation type="submission" date="2020-06" db="EMBL/GenBank/DDBJ databases">
        <title>Helianthus annuus Genome sequencing and assembly Release 2.</title>
        <authorList>
            <person name="Gouzy J."/>
            <person name="Langlade N."/>
            <person name="Munos S."/>
        </authorList>
    </citation>
    <scope>NUCLEOTIDE SEQUENCE</scope>
    <source>
        <tissue evidence="1">Leaves</tissue>
    </source>
</reference>
<dbReference type="EMBL" id="MNCJ02000319">
    <property type="protein sequence ID" value="KAF5808893.1"/>
    <property type="molecule type" value="Genomic_DNA"/>
</dbReference>
<organism evidence="1 2">
    <name type="scientific">Helianthus annuus</name>
    <name type="common">Common sunflower</name>
    <dbReference type="NCBI Taxonomy" id="4232"/>
    <lineage>
        <taxon>Eukaryota</taxon>
        <taxon>Viridiplantae</taxon>
        <taxon>Streptophyta</taxon>
        <taxon>Embryophyta</taxon>
        <taxon>Tracheophyta</taxon>
        <taxon>Spermatophyta</taxon>
        <taxon>Magnoliopsida</taxon>
        <taxon>eudicotyledons</taxon>
        <taxon>Gunneridae</taxon>
        <taxon>Pentapetalae</taxon>
        <taxon>asterids</taxon>
        <taxon>campanulids</taxon>
        <taxon>Asterales</taxon>
        <taxon>Asteraceae</taxon>
        <taxon>Asteroideae</taxon>
        <taxon>Heliantheae alliance</taxon>
        <taxon>Heliantheae</taxon>
        <taxon>Helianthus</taxon>
    </lineage>
</organism>
<accession>A0A9K3J5P0</accession>